<reference evidence="1 2" key="1">
    <citation type="journal article" date="2024" name="G3 (Bethesda)">
        <title>Genome assembly of Hibiscus sabdariffa L. provides insights into metabolisms of medicinal natural products.</title>
        <authorList>
            <person name="Kim T."/>
        </authorList>
    </citation>
    <scope>NUCLEOTIDE SEQUENCE [LARGE SCALE GENOMIC DNA]</scope>
    <source>
        <strain evidence="1">TK-2024</strain>
        <tissue evidence="1">Old leaves</tissue>
    </source>
</reference>
<name>A0ABR2SRK2_9ROSI</name>
<evidence type="ECO:0000313" key="1">
    <source>
        <dbReference type="EMBL" id="KAK9027577.1"/>
    </source>
</evidence>
<dbReference type="EMBL" id="JBBPBN010000012">
    <property type="protein sequence ID" value="KAK9027577.1"/>
    <property type="molecule type" value="Genomic_DNA"/>
</dbReference>
<evidence type="ECO:0000313" key="2">
    <source>
        <dbReference type="Proteomes" id="UP001396334"/>
    </source>
</evidence>
<comment type="caution">
    <text evidence="1">The sequence shown here is derived from an EMBL/GenBank/DDBJ whole genome shotgun (WGS) entry which is preliminary data.</text>
</comment>
<protein>
    <submittedName>
        <fullName evidence="1">Uncharacterized protein</fullName>
    </submittedName>
</protein>
<dbReference type="Proteomes" id="UP001396334">
    <property type="component" value="Unassembled WGS sequence"/>
</dbReference>
<organism evidence="1 2">
    <name type="scientific">Hibiscus sabdariffa</name>
    <name type="common">roselle</name>
    <dbReference type="NCBI Taxonomy" id="183260"/>
    <lineage>
        <taxon>Eukaryota</taxon>
        <taxon>Viridiplantae</taxon>
        <taxon>Streptophyta</taxon>
        <taxon>Embryophyta</taxon>
        <taxon>Tracheophyta</taxon>
        <taxon>Spermatophyta</taxon>
        <taxon>Magnoliopsida</taxon>
        <taxon>eudicotyledons</taxon>
        <taxon>Gunneridae</taxon>
        <taxon>Pentapetalae</taxon>
        <taxon>rosids</taxon>
        <taxon>malvids</taxon>
        <taxon>Malvales</taxon>
        <taxon>Malvaceae</taxon>
        <taxon>Malvoideae</taxon>
        <taxon>Hibiscus</taxon>
    </lineage>
</organism>
<sequence length="70" mass="8130">MRTGVPRIVAKDDLPAAWLKWSKVTRARSWVVLRQSPWLMIRALVTHARLSLLKKEAGFFIVFILVTLRD</sequence>
<proteinExistence type="predicted"/>
<accession>A0ABR2SRK2</accession>
<gene>
    <name evidence="1" type="ORF">V6N11_067405</name>
</gene>
<keyword evidence="2" id="KW-1185">Reference proteome</keyword>